<reference evidence="2 3" key="1">
    <citation type="journal article" date="2016" name="Nat. Commun.">
        <title>Thousands of microbial genomes shed light on interconnected biogeochemical processes in an aquifer system.</title>
        <authorList>
            <person name="Anantharaman K."/>
            <person name="Brown C.T."/>
            <person name="Hug L.A."/>
            <person name="Sharon I."/>
            <person name="Castelle C.J."/>
            <person name="Probst A.J."/>
            <person name="Thomas B.C."/>
            <person name="Singh A."/>
            <person name="Wilkins M.J."/>
            <person name="Karaoz U."/>
            <person name="Brodie E.L."/>
            <person name="Williams K.H."/>
            <person name="Hubbard S.S."/>
            <person name="Banfield J.F."/>
        </authorList>
    </citation>
    <scope>NUCLEOTIDE SEQUENCE [LARGE SCALE GENOMIC DNA]</scope>
</reference>
<dbReference type="AlphaFoldDB" id="A0A1G1WMB4"/>
<gene>
    <name evidence="2" type="ORF">A3F35_02095</name>
</gene>
<keyword evidence="1" id="KW-0812">Transmembrane</keyword>
<evidence type="ECO:0000313" key="2">
    <source>
        <dbReference type="EMBL" id="OGY28895.1"/>
    </source>
</evidence>
<keyword evidence="1" id="KW-1133">Transmembrane helix</keyword>
<keyword evidence="1" id="KW-0472">Membrane</keyword>
<dbReference type="EMBL" id="MHCZ01000046">
    <property type="protein sequence ID" value="OGY28895.1"/>
    <property type="molecule type" value="Genomic_DNA"/>
</dbReference>
<organism evidence="2 3">
    <name type="scientific">Candidatus Woykebacteria bacterium RIFCSPHIGHO2_12_FULL_45_10</name>
    <dbReference type="NCBI Taxonomy" id="1802603"/>
    <lineage>
        <taxon>Bacteria</taxon>
        <taxon>Candidatus Woykeibacteriota</taxon>
    </lineage>
</organism>
<protein>
    <submittedName>
        <fullName evidence="2">Uncharacterized protein</fullName>
    </submittedName>
</protein>
<sequence length="224" mass="24603">MPEEVTPQPPTPTSSVKSGLNWLQILIGVVVGALLIGGGFLIYNAYQAKPKEVSTQTPLTNTVTKATTSATKDETAGWKTYSNSKLGFSIKYPTGWYYNDAAKFSTQNCELGPGIDENTVLLDRKDLKCQGVGHFGLWPAEFVVYVSATKLDPIPGEEWVNTTIDGKQAIKNFKSAASEGPRCTCTIILVSYQGKDYRIEFSNKDLLGNYDSIYDTILSTFKFL</sequence>
<proteinExistence type="predicted"/>
<accession>A0A1G1WMB4</accession>
<dbReference type="Proteomes" id="UP000178068">
    <property type="component" value="Unassembled WGS sequence"/>
</dbReference>
<feature type="transmembrane region" description="Helical" evidence="1">
    <location>
        <begin position="20"/>
        <end position="43"/>
    </location>
</feature>
<dbReference type="STRING" id="1802603.A3F35_02095"/>
<evidence type="ECO:0000313" key="3">
    <source>
        <dbReference type="Proteomes" id="UP000178068"/>
    </source>
</evidence>
<comment type="caution">
    <text evidence="2">The sequence shown here is derived from an EMBL/GenBank/DDBJ whole genome shotgun (WGS) entry which is preliminary data.</text>
</comment>
<evidence type="ECO:0000256" key="1">
    <source>
        <dbReference type="SAM" id="Phobius"/>
    </source>
</evidence>
<name>A0A1G1WMB4_9BACT</name>